<keyword evidence="1" id="KW-0812">Transmembrane</keyword>
<dbReference type="EMBL" id="LT629710">
    <property type="protein sequence ID" value="SDP22027.1"/>
    <property type="molecule type" value="Genomic_DNA"/>
</dbReference>
<feature type="transmembrane region" description="Helical" evidence="1">
    <location>
        <begin position="126"/>
        <end position="148"/>
    </location>
</feature>
<evidence type="ECO:0000256" key="1">
    <source>
        <dbReference type="SAM" id="Phobius"/>
    </source>
</evidence>
<evidence type="ECO:0000313" key="3">
    <source>
        <dbReference type="Proteomes" id="UP000198741"/>
    </source>
</evidence>
<keyword evidence="1" id="KW-0472">Membrane</keyword>
<reference evidence="2 3" key="1">
    <citation type="submission" date="2016-10" db="EMBL/GenBank/DDBJ databases">
        <authorList>
            <person name="de Groot N.N."/>
        </authorList>
    </citation>
    <scope>NUCLEOTIDE SEQUENCE [LARGE SCALE GENOMIC DNA]</scope>
    <source>
        <strain evidence="3">P4-7,KCTC 19426,CECT 7604</strain>
    </source>
</reference>
<feature type="transmembrane region" description="Helical" evidence="1">
    <location>
        <begin position="92"/>
        <end position="114"/>
    </location>
</feature>
<keyword evidence="1" id="KW-1133">Transmembrane helix</keyword>
<name>A0A1H0QXQ2_9ACTN</name>
<accession>A0A1H0QXQ2</accession>
<dbReference type="STRING" id="1090615.SAMN04515671_3301"/>
<dbReference type="Proteomes" id="UP000198741">
    <property type="component" value="Chromosome I"/>
</dbReference>
<evidence type="ECO:0000313" key="2">
    <source>
        <dbReference type="EMBL" id="SDP22027.1"/>
    </source>
</evidence>
<organism evidence="2 3">
    <name type="scientific">Nakamurella panacisegetis</name>
    <dbReference type="NCBI Taxonomy" id="1090615"/>
    <lineage>
        <taxon>Bacteria</taxon>
        <taxon>Bacillati</taxon>
        <taxon>Actinomycetota</taxon>
        <taxon>Actinomycetes</taxon>
        <taxon>Nakamurellales</taxon>
        <taxon>Nakamurellaceae</taxon>
        <taxon>Nakamurella</taxon>
    </lineage>
</organism>
<keyword evidence="3" id="KW-1185">Reference proteome</keyword>
<proteinExistence type="predicted"/>
<feature type="transmembrane region" description="Helical" evidence="1">
    <location>
        <begin position="51"/>
        <end position="72"/>
    </location>
</feature>
<gene>
    <name evidence="2" type="ORF">SAMN04515671_3301</name>
</gene>
<feature type="transmembrane region" description="Helical" evidence="1">
    <location>
        <begin position="15"/>
        <end position="39"/>
    </location>
</feature>
<dbReference type="AlphaFoldDB" id="A0A1H0QXQ2"/>
<protein>
    <submittedName>
        <fullName evidence="2">Uncharacterized protein</fullName>
    </submittedName>
</protein>
<sequence>MMINVNEFNGLPTHILLIHLVVIAVPLAAVITVVSVLWPAARRRLGVTTPIVALLALVCVPITTHAGTWLQARVFHGFSNPLIVRHAQLGDQLLPWTAGLFLLAALVWGLPVLAARSGSAPALGSVGVRIAVGVLAVAVAVVATVQVYRIGDSGAKAAWSSNFCAQPYVGDTCPTT</sequence>